<evidence type="ECO:0000259" key="2">
    <source>
        <dbReference type="Pfam" id="PF01478"/>
    </source>
</evidence>
<keyword evidence="1" id="KW-0812">Transmembrane</keyword>
<organism evidence="3 4">
    <name type="scientific">Pseudomonas fluorescens</name>
    <dbReference type="NCBI Taxonomy" id="294"/>
    <lineage>
        <taxon>Bacteria</taxon>
        <taxon>Pseudomonadati</taxon>
        <taxon>Pseudomonadota</taxon>
        <taxon>Gammaproteobacteria</taxon>
        <taxon>Pseudomonadales</taxon>
        <taxon>Pseudomonadaceae</taxon>
        <taxon>Pseudomonas</taxon>
    </lineage>
</organism>
<dbReference type="Pfam" id="PF01478">
    <property type="entry name" value="Peptidase_A24"/>
    <property type="match status" value="1"/>
</dbReference>
<feature type="transmembrane region" description="Helical" evidence="1">
    <location>
        <begin position="30"/>
        <end position="49"/>
    </location>
</feature>
<evidence type="ECO:0000256" key="1">
    <source>
        <dbReference type="SAM" id="Phobius"/>
    </source>
</evidence>
<proteinExistence type="predicted"/>
<dbReference type="EMBL" id="LACC01000067">
    <property type="protein sequence ID" value="KJZ33312.1"/>
    <property type="molecule type" value="Genomic_DNA"/>
</dbReference>
<feature type="transmembrane region" description="Helical" evidence="1">
    <location>
        <begin position="56"/>
        <end position="72"/>
    </location>
</feature>
<dbReference type="OrthoDB" id="5600918at2"/>
<name>A0A0F4SQE7_PSEFL</name>
<dbReference type="InterPro" id="IPR000045">
    <property type="entry name" value="Prepilin_IV_endopep_pep"/>
</dbReference>
<protein>
    <submittedName>
        <fullName evidence="3">Peptidase A24</fullName>
    </submittedName>
</protein>
<comment type="caution">
    <text evidence="3">The sequence shown here is derived from an EMBL/GenBank/DDBJ whole genome shotgun (WGS) entry which is preliminary data.</text>
</comment>
<gene>
    <name evidence="3" type="ORF">VC35_28000</name>
</gene>
<feature type="transmembrane region" description="Helical" evidence="1">
    <location>
        <begin position="92"/>
        <end position="117"/>
    </location>
</feature>
<dbReference type="Gene3D" id="1.20.120.1220">
    <property type="match status" value="1"/>
</dbReference>
<evidence type="ECO:0000313" key="4">
    <source>
        <dbReference type="Proteomes" id="UP000033588"/>
    </source>
</evidence>
<reference evidence="3 4" key="1">
    <citation type="submission" date="2015-03" db="EMBL/GenBank/DDBJ databases">
        <title>Comparative genomics of Pseudomonas insights into diversity of traits involved in vanlence and defense.</title>
        <authorList>
            <person name="Qin Y."/>
        </authorList>
    </citation>
    <scope>NUCLEOTIDE SEQUENCE [LARGE SCALE GENOMIC DNA]</scope>
    <source>
        <strain evidence="3 4">C8</strain>
    </source>
</reference>
<dbReference type="PATRIC" id="fig|294.132.peg.5437"/>
<keyword evidence="1" id="KW-0472">Membrane</keyword>
<evidence type="ECO:0000313" key="3">
    <source>
        <dbReference type="EMBL" id="KJZ33312.1"/>
    </source>
</evidence>
<accession>A0A0F4SQE7</accession>
<dbReference type="Proteomes" id="UP000033588">
    <property type="component" value="Unassembled WGS sequence"/>
</dbReference>
<sequence length="156" mass="17043">MQSFVLLIWLALCAAQDARQRHIANGLTLGVGALALAWLLWSGTTWLGADAQQGGWAFLLALGFTLPGYAMKRMGGADVKLMAALALATDGMHVLGTFIGAGLASIFWLLLAPRVWLYMSQGVRTHLFYMAPEMSRKQPFAPFVLVGLMLTFAWFH</sequence>
<keyword evidence="1" id="KW-1133">Transmembrane helix</keyword>
<dbReference type="RefSeq" id="WP_046043974.1">
    <property type="nucleotide sequence ID" value="NZ_LACC01000067.1"/>
</dbReference>
<feature type="transmembrane region" description="Helical" evidence="1">
    <location>
        <begin position="138"/>
        <end position="155"/>
    </location>
</feature>
<dbReference type="GO" id="GO:0004190">
    <property type="term" value="F:aspartic-type endopeptidase activity"/>
    <property type="evidence" value="ECO:0007669"/>
    <property type="project" value="InterPro"/>
</dbReference>
<dbReference type="AlphaFoldDB" id="A0A0F4SQE7"/>
<feature type="domain" description="Prepilin type IV endopeptidase peptidase" evidence="2">
    <location>
        <begin position="4"/>
        <end position="109"/>
    </location>
</feature>
<dbReference type="GO" id="GO:0016020">
    <property type="term" value="C:membrane"/>
    <property type="evidence" value="ECO:0007669"/>
    <property type="project" value="InterPro"/>
</dbReference>